<evidence type="ECO:0000313" key="2">
    <source>
        <dbReference type="EMBL" id="KAH0237676.1"/>
    </source>
</evidence>
<evidence type="ECO:0000256" key="1">
    <source>
        <dbReference type="SAM" id="MobiDB-lite"/>
    </source>
</evidence>
<reference evidence="2" key="1">
    <citation type="journal article" date="2021" name="J Fungi (Basel)">
        <title>Virulence traits and population genomics of the black yeast Aureobasidium melanogenum.</title>
        <authorList>
            <person name="Cernosa A."/>
            <person name="Sun X."/>
            <person name="Gostincar C."/>
            <person name="Fang C."/>
            <person name="Gunde-Cimerman N."/>
            <person name="Song Z."/>
        </authorList>
    </citation>
    <scope>NUCLEOTIDE SEQUENCE</scope>
    <source>
        <strain evidence="2">EXF-8016</strain>
    </source>
</reference>
<sequence length="211" mass="23285">MKTSELTATTQSLRTLCPSSPRCSVQGLRRRSREGMKLSLSMCFPEGSFFEVFRKGQPPDATSRLSSASEKSFVSETIGVLMHRDLSQSLRVGRKRPMKCFQSVVQFTVSSPVSNDNCRQRCVGSIGLRVCDGKVGSHADSHGIKPTWSKVDSTSAQKSRPFEHERSKPESEPLCVHMFGRCGSQAEFCVLQALACMNKLVCVRDGKKVTS</sequence>
<proteinExistence type="predicted"/>
<name>A0A9P8GT27_AURME</name>
<dbReference type="AlphaFoldDB" id="A0A9P8GT27"/>
<reference evidence="2" key="2">
    <citation type="submission" date="2021-08" db="EMBL/GenBank/DDBJ databases">
        <authorList>
            <person name="Gostincar C."/>
            <person name="Sun X."/>
            <person name="Song Z."/>
            <person name="Gunde-Cimerman N."/>
        </authorList>
    </citation>
    <scope>NUCLEOTIDE SEQUENCE</scope>
    <source>
        <strain evidence="2">EXF-8016</strain>
    </source>
</reference>
<feature type="region of interest" description="Disordered" evidence="1">
    <location>
        <begin position="136"/>
        <end position="167"/>
    </location>
</feature>
<gene>
    <name evidence="2" type="ORF">KCV03_g59</name>
</gene>
<dbReference type="Proteomes" id="UP000767238">
    <property type="component" value="Unassembled WGS sequence"/>
</dbReference>
<protein>
    <submittedName>
        <fullName evidence="2">Uncharacterized protein</fullName>
    </submittedName>
</protein>
<dbReference type="EMBL" id="JAHFYH010000001">
    <property type="protein sequence ID" value="KAH0237676.1"/>
    <property type="molecule type" value="Genomic_DNA"/>
</dbReference>
<accession>A0A9P8GT27</accession>
<evidence type="ECO:0000313" key="3">
    <source>
        <dbReference type="Proteomes" id="UP000767238"/>
    </source>
</evidence>
<comment type="caution">
    <text evidence="2">The sequence shown here is derived from an EMBL/GenBank/DDBJ whole genome shotgun (WGS) entry which is preliminary data.</text>
</comment>
<organism evidence="2 3">
    <name type="scientific">Aureobasidium melanogenum</name>
    <name type="common">Aureobasidium pullulans var. melanogenum</name>
    <dbReference type="NCBI Taxonomy" id="46634"/>
    <lineage>
        <taxon>Eukaryota</taxon>
        <taxon>Fungi</taxon>
        <taxon>Dikarya</taxon>
        <taxon>Ascomycota</taxon>
        <taxon>Pezizomycotina</taxon>
        <taxon>Dothideomycetes</taxon>
        <taxon>Dothideomycetidae</taxon>
        <taxon>Dothideales</taxon>
        <taxon>Saccotheciaceae</taxon>
        <taxon>Aureobasidium</taxon>
    </lineage>
</organism>
<feature type="non-terminal residue" evidence="2">
    <location>
        <position position="211"/>
    </location>
</feature>